<sequence length="447" mass="48173">MGNPLERTSRRLRNSSLWLRALPLALTVFLVVACTARSQETKGPRSSEAAAPSSSAVSGDEDLIATAKLQAAQYDYDAAVATLSSLDSAAAQSELASVQAAKAQAVAWPDNTTIPHIFYHSLIVDPARAFGGSQSVGFSQYMVTVSEFTKQLQQIYANGFVLIHPQRIATLGPGGKMTPIPIVLPPGKKPLVLSLDDLSYYEYMDGHGFATNLVVNGDGKVVNTYTDAAGKTTEGNYDVVPIVDDFVRQHPDFAYRGDKGSIGLTGYNGVLGYRSSVKSYGDTPATKNAQAQAKVVADALKAEGWNFASHTWGHINMTKSSLGWITTDAKLWDTEVRPIVGDTHELIYPFGADISSVTPYSNANPKFAFLHGTEGFQYFFNVDASRPFWMQIGPESVRQARINIDGITLQKTLDGKTTVLDQFFNTKSTIDPRRPLPVPLGGGAPGG</sequence>
<comment type="caution">
    <text evidence="1">The sequence shown here is derived from an EMBL/GenBank/DDBJ whole genome shotgun (WGS) entry which is preliminary data.</text>
</comment>
<organism evidence="1 2">
    <name type="scientific">Antricoccus suffuscus</name>
    <dbReference type="NCBI Taxonomy" id="1629062"/>
    <lineage>
        <taxon>Bacteria</taxon>
        <taxon>Bacillati</taxon>
        <taxon>Actinomycetota</taxon>
        <taxon>Actinomycetes</taxon>
        <taxon>Geodermatophilales</taxon>
        <taxon>Antricoccaceae</taxon>
        <taxon>Antricoccus</taxon>
    </lineage>
</organism>
<dbReference type="OrthoDB" id="3722973at2"/>
<name>A0A2T0ZVY1_9ACTN</name>
<proteinExistence type="predicted"/>
<gene>
    <name evidence="1" type="ORF">CLV47_11649</name>
</gene>
<evidence type="ECO:0000313" key="1">
    <source>
        <dbReference type="EMBL" id="PRZ40516.1"/>
    </source>
</evidence>
<dbReference type="Gene3D" id="3.20.20.370">
    <property type="entry name" value="Glycoside hydrolase/deacetylase"/>
    <property type="match status" value="1"/>
</dbReference>
<dbReference type="EMBL" id="PVUE01000016">
    <property type="protein sequence ID" value="PRZ40516.1"/>
    <property type="molecule type" value="Genomic_DNA"/>
</dbReference>
<dbReference type="PROSITE" id="PS51257">
    <property type="entry name" value="PROKAR_LIPOPROTEIN"/>
    <property type="match status" value="1"/>
</dbReference>
<keyword evidence="2" id="KW-1185">Reference proteome</keyword>
<dbReference type="InterPro" id="IPR051398">
    <property type="entry name" value="Polysacch_Deacetylase"/>
</dbReference>
<protein>
    <recommendedName>
        <fullName evidence="3">Polysaccharide deacetylase</fullName>
    </recommendedName>
</protein>
<dbReference type="Proteomes" id="UP000237752">
    <property type="component" value="Unassembled WGS sequence"/>
</dbReference>
<dbReference type="GO" id="GO:0005975">
    <property type="term" value="P:carbohydrate metabolic process"/>
    <property type="evidence" value="ECO:0007669"/>
    <property type="project" value="InterPro"/>
</dbReference>
<dbReference type="InterPro" id="IPR011330">
    <property type="entry name" value="Glyco_hydro/deAcase_b/a-brl"/>
</dbReference>
<dbReference type="PANTHER" id="PTHR34216:SF3">
    <property type="entry name" value="POLY-BETA-1,6-N-ACETYL-D-GLUCOSAMINE N-DEACETYLASE"/>
    <property type="match status" value="1"/>
</dbReference>
<reference evidence="1 2" key="1">
    <citation type="submission" date="2018-03" db="EMBL/GenBank/DDBJ databases">
        <title>Genomic Encyclopedia of Archaeal and Bacterial Type Strains, Phase II (KMG-II): from individual species to whole genera.</title>
        <authorList>
            <person name="Goeker M."/>
        </authorList>
    </citation>
    <scope>NUCLEOTIDE SEQUENCE [LARGE SCALE GENOMIC DNA]</scope>
    <source>
        <strain evidence="1 2">DSM 100065</strain>
    </source>
</reference>
<evidence type="ECO:0000313" key="2">
    <source>
        <dbReference type="Proteomes" id="UP000237752"/>
    </source>
</evidence>
<dbReference type="SUPFAM" id="SSF88713">
    <property type="entry name" value="Glycoside hydrolase/deacetylase"/>
    <property type="match status" value="1"/>
</dbReference>
<dbReference type="PANTHER" id="PTHR34216">
    <property type="match status" value="1"/>
</dbReference>
<dbReference type="RefSeq" id="WP_106350151.1">
    <property type="nucleotide sequence ID" value="NZ_PVUE01000016.1"/>
</dbReference>
<dbReference type="AlphaFoldDB" id="A0A2T0ZVY1"/>
<accession>A0A2T0ZVY1</accession>
<evidence type="ECO:0008006" key="3">
    <source>
        <dbReference type="Google" id="ProtNLM"/>
    </source>
</evidence>